<dbReference type="NCBIfam" id="NF047864">
    <property type="entry name" value="CBU_0592_membra"/>
    <property type="match status" value="1"/>
</dbReference>
<reference evidence="3 4" key="1">
    <citation type="submission" date="2022-10" db="EMBL/GenBank/DDBJ databases">
        <title>Sinirhodobacter sp. nov., isolated from ocean surface sediments.</title>
        <authorList>
            <person name="He W."/>
            <person name="Wang L."/>
            <person name="Zhang D.-F."/>
        </authorList>
    </citation>
    <scope>NUCLEOTIDE SEQUENCE [LARGE SCALE GENOMIC DNA]</scope>
    <source>
        <strain evidence="3 4">WL0115</strain>
    </source>
</reference>
<organism evidence="3 4">
    <name type="scientific">Sedimentimonas flavescens</name>
    <dbReference type="NCBI Taxonomy" id="2851012"/>
    <lineage>
        <taxon>Bacteria</taxon>
        <taxon>Pseudomonadati</taxon>
        <taxon>Pseudomonadota</taxon>
        <taxon>Alphaproteobacteria</taxon>
        <taxon>Rhodobacterales</taxon>
        <taxon>Rhodobacter group</taxon>
        <taxon>Sedimentimonas</taxon>
    </lineage>
</organism>
<dbReference type="CDD" id="cd00038">
    <property type="entry name" value="CAP_ED"/>
    <property type="match status" value="1"/>
</dbReference>
<dbReference type="Gene3D" id="2.60.120.10">
    <property type="entry name" value="Jelly Rolls"/>
    <property type="match status" value="1"/>
</dbReference>
<dbReference type="EMBL" id="JAOWKW010000001">
    <property type="protein sequence ID" value="MCV2877644.1"/>
    <property type="molecule type" value="Genomic_DNA"/>
</dbReference>
<keyword evidence="1" id="KW-0472">Membrane</keyword>
<proteinExistence type="predicted"/>
<dbReference type="Proteomes" id="UP001526166">
    <property type="component" value="Unassembled WGS sequence"/>
</dbReference>
<dbReference type="PROSITE" id="PS50042">
    <property type="entry name" value="CNMP_BINDING_3"/>
    <property type="match status" value="1"/>
</dbReference>
<dbReference type="InterPro" id="IPR018490">
    <property type="entry name" value="cNMP-bd_dom_sf"/>
</dbReference>
<comment type="caution">
    <text evidence="3">The sequence shown here is derived from an EMBL/GenBank/DDBJ whole genome shotgun (WGS) entry which is preliminary data.</text>
</comment>
<keyword evidence="4" id="KW-1185">Reference proteome</keyword>
<evidence type="ECO:0000256" key="1">
    <source>
        <dbReference type="SAM" id="Phobius"/>
    </source>
</evidence>
<keyword evidence="1" id="KW-0812">Transmembrane</keyword>
<dbReference type="SUPFAM" id="SSF51206">
    <property type="entry name" value="cAMP-binding domain-like"/>
    <property type="match status" value="1"/>
</dbReference>
<keyword evidence="1" id="KW-1133">Transmembrane helix</keyword>
<name>A0ABT2ZVV2_9RHOB</name>
<evidence type="ECO:0000313" key="3">
    <source>
        <dbReference type="EMBL" id="MCV2877644.1"/>
    </source>
</evidence>
<gene>
    <name evidence="3" type="ORF">OE699_02160</name>
</gene>
<evidence type="ECO:0000313" key="4">
    <source>
        <dbReference type="Proteomes" id="UP001526166"/>
    </source>
</evidence>
<feature type="transmembrane region" description="Helical" evidence="1">
    <location>
        <begin position="16"/>
        <end position="35"/>
    </location>
</feature>
<dbReference type="Pfam" id="PF26604">
    <property type="entry name" value="CBU_0592"/>
    <property type="match status" value="1"/>
</dbReference>
<dbReference type="SMART" id="SM00100">
    <property type="entry name" value="cNMP"/>
    <property type="match status" value="1"/>
</dbReference>
<feature type="transmembrane region" description="Helical" evidence="1">
    <location>
        <begin position="72"/>
        <end position="92"/>
    </location>
</feature>
<dbReference type="InterPro" id="IPR014710">
    <property type="entry name" value="RmlC-like_jellyroll"/>
</dbReference>
<dbReference type="InterPro" id="IPR000595">
    <property type="entry name" value="cNMP-bd_dom"/>
</dbReference>
<sequence length="240" mass="25730">MDHTLEWVSTLDHLDALGIVGVFGYVTAYLLLQLGLLKGDGYTFPVANLVSSLCILSSLSRDFNAFSASIEVSWSVISIIGICRIFVVRNLLRLTKDEARVVSILAPGLKIDRARRLLRTGRFREAQPGHAVAIDGTPIADLVLILGGRLQVKKSGVQVATLGAGALVGELSFISGGPATADVTVDIPSRLFELPITEFRALLERNDDIAQAIRQSIGNDSARKLVETTSKLSQLAPPGV</sequence>
<accession>A0ABT2ZVV2</accession>
<protein>
    <submittedName>
        <fullName evidence="3">Cyclic nucleotide-binding domain-containing protein</fullName>
    </submittedName>
</protein>
<feature type="domain" description="Cyclic nucleotide-binding" evidence="2">
    <location>
        <begin position="105"/>
        <end position="220"/>
    </location>
</feature>
<dbReference type="Pfam" id="PF00027">
    <property type="entry name" value="cNMP_binding"/>
    <property type="match status" value="1"/>
</dbReference>
<dbReference type="RefSeq" id="WP_263846928.1">
    <property type="nucleotide sequence ID" value="NZ_JAOWKW010000001.1"/>
</dbReference>
<dbReference type="InterPro" id="IPR058058">
    <property type="entry name" value="CBU_0592-like"/>
</dbReference>
<evidence type="ECO:0000259" key="2">
    <source>
        <dbReference type="PROSITE" id="PS50042"/>
    </source>
</evidence>